<evidence type="ECO:0000256" key="1">
    <source>
        <dbReference type="SAM" id="Phobius"/>
    </source>
</evidence>
<keyword evidence="1" id="KW-1133">Transmembrane helix</keyword>
<dbReference type="AlphaFoldDB" id="A0A2T3WBU6"/>
<name>A0A2T3WBU6_9DEIO</name>
<keyword evidence="1" id="KW-0472">Membrane</keyword>
<keyword evidence="1" id="KW-0812">Transmembrane</keyword>
<gene>
    <name evidence="2" type="ORF">C8263_03080</name>
</gene>
<feature type="transmembrane region" description="Helical" evidence="1">
    <location>
        <begin position="7"/>
        <end position="30"/>
    </location>
</feature>
<keyword evidence="3" id="KW-1185">Reference proteome</keyword>
<protein>
    <submittedName>
        <fullName evidence="2">Uncharacterized protein</fullName>
    </submittedName>
</protein>
<accession>A0A2T3WBU6</accession>
<proteinExistence type="predicted"/>
<feature type="transmembrane region" description="Helical" evidence="1">
    <location>
        <begin position="72"/>
        <end position="93"/>
    </location>
</feature>
<sequence length="146" mass="15193">MNPPGTTLIHWAGLAALIAGLLFAGIQSLYPPDTLASVTTGTWAVITPVKTVMCLLFLVGLTGLYTRQVRRAGWLGLAGFVLLGLSRLLQTAFVFAEAFILPLLAQTASAFVSGSLGLASGVSSEVQLGPLPALHTFVGLSEVPRC</sequence>
<feature type="transmembrane region" description="Helical" evidence="1">
    <location>
        <begin position="42"/>
        <end position="65"/>
    </location>
</feature>
<evidence type="ECO:0000313" key="3">
    <source>
        <dbReference type="Proteomes" id="UP000240317"/>
    </source>
</evidence>
<dbReference type="OrthoDB" id="3625422at2"/>
<organism evidence="2 3">
    <name type="scientific">Deinococcus arcticus</name>
    <dbReference type="NCBI Taxonomy" id="2136176"/>
    <lineage>
        <taxon>Bacteria</taxon>
        <taxon>Thermotogati</taxon>
        <taxon>Deinococcota</taxon>
        <taxon>Deinococci</taxon>
        <taxon>Deinococcales</taxon>
        <taxon>Deinococcaceae</taxon>
        <taxon>Deinococcus</taxon>
    </lineage>
</organism>
<evidence type="ECO:0000313" key="2">
    <source>
        <dbReference type="EMBL" id="PTA69327.1"/>
    </source>
</evidence>
<reference evidence="2 3" key="1">
    <citation type="submission" date="2018-03" db="EMBL/GenBank/DDBJ databases">
        <title>Draft genome of Deinococcus sp. OD32.</title>
        <authorList>
            <person name="Wang X.-P."/>
            <person name="Du Z.-J."/>
        </authorList>
    </citation>
    <scope>NUCLEOTIDE SEQUENCE [LARGE SCALE GENOMIC DNA]</scope>
    <source>
        <strain evidence="2 3">OD32</strain>
    </source>
</reference>
<dbReference type="Proteomes" id="UP000240317">
    <property type="component" value="Unassembled WGS sequence"/>
</dbReference>
<dbReference type="RefSeq" id="WP_107136637.1">
    <property type="nucleotide sequence ID" value="NZ_PYSV01000002.1"/>
</dbReference>
<comment type="caution">
    <text evidence="2">The sequence shown here is derived from an EMBL/GenBank/DDBJ whole genome shotgun (WGS) entry which is preliminary data.</text>
</comment>
<dbReference type="EMBL" id="PYSV01000002">
    <property type="protein sequence ID" value="PTA69327.1"/>
    <property type="molecule type" value="Genomic_DNA"/>
</dbReference>